<protein>
    <submittedName>
        <fullName evidence="7">Vacuolar ATPase assembly integral membrane protein VMA21</fullName>
    </submittedName>
</protein>
<comment type="function">
    <text evidence="6">Required for the assembly of the V0 complex of the vacuolar ATPase (V-ATPase) in the endoplasmic reticulum.</text>
</comment>
<comment type="similarity">
    <text evidence="6">Belongs to the VMA21 family.</text>
</comment>
<keyword evidence="1 6" id="KW-0812">Transmembrane</keyword>
<dbReference type="GO" id="GO:0005789">
    <property type="term" value="C:endoplasmic reticulum membrane"/>
    <property type="evidence" value="ECO:0007669"/>
    <property type="project" value="UniProtKB-SubCell"/>
</dbReference>
<evidence type="ECO:0000256" key="4">
    <source>
        <dbReference type="ARBA" id="ARBA00023136"/>
    </source>
</evidence>
<dbReference type="EMBL" id="AMCV02000001">
    <property type="protein sequence ID" value="TDZ26180.1"/>
    <property type="molecule type" value="Genomic_DNA"/>
</dbReference>
<evidence type="ECO:0000256" key="6">
    <source>
        <dbReference type="HAMAP-Rule" id="MF_03058"/>
    </source>
</evidence>
<accession>A0A484G8C9</accession>
<keyword evidence="3 6" id="KW-1133">Transmembrane helix</keyword>
<dbReference type="PANTHER" id="PTHR31792:SF3">
    <property type="entry name" value="VACUOLAR ATPASE ASSEMBLY INTEGRAL MEMBRANE PROTEIN VMA21"/>
    <property type="match status" value="1"/>
</dbReference>
<feature type="transmembrane region" description="Helical" evidence="6">
    <location>
        <begin position="142"/>
        <end position="163"/>
    </location>
</feature>
<evidence type="ECO:0000256" key="1">
    <source>
        <dbReference type="ARBA" id="ARBA00022692"/>
    </source>
</evidence>
<dbReference type="OrthoDB" id="160405at2759"/>
<keyword evidence="2 6" id="KW-0256">Endoplasmic reticulum</keyword>
<dbReference type="AlphaFoldDB" id="A0A484G8C9"/>
<comment type="subcellular location">
    <subcellularLocation>
        <location evidence="6">Endoplasmic reticulum membrane</location>
        <topology evidence="6">Multi-pass membrane protein</topology>
    </subcellularLocation>
    <subcellularLocation>
        <location evidence="6">Endoplasmic reticulum-Golgi intermediate compartment membrane</location>
        <topology evidence="6">Multi-pass membrane protein</topology>
    </subcellularLocation>
    <subcellularLocation>
        <location evidence="6">Cytoplasmic vesicle</location>
        <location evidence="6">COPII-coated vesicle membrane</location>
        <topology evidence="6">Multi-pass membrane protein</topology>
    </subcellularLocation>
</comment>
<sequence>MGVQDGIEAELGEDRNTIGGYHLRDFFFHLLICCSLLCCLILAILAEAADTLTYCRQASSAFNIIADITMATRRIVASEKTILEKDDHIGASPAAGEKSNIAPAVPVDVIVKLLGFTLAMIVMPIGTYFATVDFVFKGNATFAGGLAAVVANVVLITYVIVAMNEDQSEQHDKSKEGKKDR</sequence>
<dbReference type="Proteomes" id="UP000014480">
    <property type="component" value="Unassembled WGS sequence"/>
</dbReference>
<evidence type="ECO:0000313" key="8">
    <source>
        <dbReference type="Proteomes" id="UP000014480"/>
    </source>
</evidence>
<feature type="transmembrane region" description="Helical" evidence="6">
    <location>
        <begin position="26"/>
        <end position="46"/>
    </location>
</feature>
<reference evidence="8" key="1">
    <citation type="journal article" date="2013" name="New Phytol.">
        <title>Comparative genomic and transcriptomic analyses reveal the hemibiotrophic stage shift of Colletotrichum fungi.</title>
        <authorList>
            <person name="Gan P."/>
            <person name="Ikeda K."/>
            <person name="Irieda H."/>
            <person name="Narusaka M."/>
            <person name="O'Connell R.J."/>
            <person name="Narusaka Y."/>
            <person name="Takano Y."/>
            <person name="Kubo Y."/>
            <person name="Shirasu K."/>
        </authorList>
    </citation>
    <scope>NUCLEOTIDE SEQUENCE [LARGE SCALE GENOMIC DNA]</scope>
    <source>
        <strain evidence="8">104-T / ATCC 96160 / CBS 514.97 / LARS 414 / MAFF 240422</strain>
    </source>
</reference>
<dbReference type="InterPro" id="IPR019013">
    <property type="entry name" value="Vma21"/>
</dbReference>
<comment type="caution">
    <text evidence="6">Lacks conserved residue(s) required for the propagation of feature annotation.</text>
</comment>
<feature type="transmembrane region" description="Helical" evidence="6">
    <location>
        <begin position="109"/>
        <end position="130"/>
    </location>
</feature>
<dbReference type="HAMAP" id="MF_03058">
    <property type="entry name" value="VMA21"/>
    <property type="match status" value="1"/>
</dbReference>
<keyword evidence="5 6" id="KW-0968">Cytoplasmic vesicle</keyword>
<proteinExistence type="inferred from homology"/>
<gene>
    <name evidence="7" type="primary">VMA21</name>
    <name evidence="7" type="ORF">Cob_v001115</name>
</gene>
<dbReference type="GO" id="GO:0033116">
    <property type="term" value="C:endoplasmic reticulum-Golgi intermediate compartment membrane"/>
    <property type="evidence" value="ECO:0007669"/>
    <property type="project" value="UniProtKB-SubCell"/>
</dbReference>
<evidence type="ECO:0000256" key="5">
    <source>
        <dbReference type="ARBA" id="ARBA00023329"/>
    </source>
</evidence>
<dbReference type="PANTHER" id="PTHR31792">
    <property type="entry name" value="VACUOLAR ATPASE ASSEMBLY INTEGRAL MEMBRANE PROTEIN VMA21"/>
    <property type="match status" value="1"/>
</dbReference>
<evidence type="ECO:0000313" key="7">
    <source>
        <dbReference type="EMBL" id="TDZ26180.1"/>
    </source>
</evidence>
<dbReference type="GO" id="GO:0012507">
    <property type="term" value="C:ER to Golgi transport vesicle membrane"/>
    <property type="evidence" value="ECO:0007669"/>
    <property type="project" value="UniProtKB-SubCell"/>
</dbReference>
<reference evidence="8" key="2">
    <citation type="journal article" date="2019" name="Mol. Plant Microbe Interact.">
        <title>Genome sequence resources for four phytopathogenic fungi from the Colletotrichum orbiculare species complex.</title>
        <authorList>
            <person name="Gan P."/>
            <person name="Tsushima A."/>
            <person name="Narusaka M."/>
            <person name="Narusaka Y."/>
            <person name="Takano Y."/>
            <person name="Kubo Y."/>
            <person name="Shirasu K."/>
        </authorList>
    </citation>
    <scope>GENOME REANNOTATION</scope>
    <source>
        <strain evidence="8">104-T / ATCC 96160 / CBS 514.97 / LARS 414 / MAFF 240422</strain>
    </source>
</reference>
<evidence type="ECO:0000256" key="2">
    <source>
        <dbReference type="ARBA" id="ARBA00022824"/>
    </source>
</evidence>
<keyword evidence="8" id="KW-1185">Reference proteome</keyword>
<name>A0A484G8C9_COLOR</name>
<comment type="caution">
    <text evidence="7">The sequence shown here is derived from an EMBL/GenBank/DDBJ whole genome shotgun (WGS) entry which is preliminary data.</text>
</comment>
<organism evidence="7 8">
    <name type="scientific">Colletotrichum orbiculare (strain 104-T / ATCC 96160 / CBS 514.97 / LARS 414 / MAFF 240422)</name>
    <name type="common">Cucumber anthracnose fungus</name>
    <name type="synonym">Colletotrichum lagenarium</name>
    <dbReference type="NCBI Taxonomy" id="1213857"/>
    <lineage>
        <taxon>Eukaryota</taxon>
        <taxon>Fungi</taxon>
        <taxon>Dikarya</taxon>
        <taxon>Ascomycota</taxon>
        <taxon>Pezizomycotina</taxon>
        <taxon>Sordariomycetes</taxon>
        <taxon>Hypocreomycetidae</taxon>
        <taxon>Glomerellales</taxon>
        <taxon>Glomerellaceae</taxon>
        <taxon>Colletotrichum</taxon>
        <taxon>Colletotrichum orbiculare species complex</taxon>
    </lineage>
</organism>
<dbReference type="Pfam" id="PF09446">
    <property type="entry name" value="VMA21"/>
    <property type="match status" value="1"/>
</dbReference>
<dbReference type="STRING" id="1213857.A0A484G8C9"/>
<evidence type="ECO:0000256" key="3">
    <source>
        <dbReference type="ARBA" id="ARBA00022989"/>
    </source>
</evidence>
<dbReference type="GO" id="GO:0070072">
    <property type="term" value="P:vacuolar proton-transporting V-type ATPase complex assembly"/>
    <property type="evidence" value="ECO:0007669"/>
    <property type="project" value="UniProtKB-UniRule"/>
</dbReference>
<keyword evidence="4 6" id="KW-0472">Membrane</keyword>